<dbReference type="SUPFAM" id="SSF52467">
    <property type="entry name" value="DHS-like NAD/FAD-binding domain"/>
    <property type="match status" value="1"/>
</dbReference>
<evidence type="ECO:0000256" key="2">
    <source>
        <dbReference type="ARBA" id="ARBA00006924"/>
    </source>
</evidence>
<keyword evidence="14" id="KW-1185">Reference proteome</keyword>
<feature type="binding site" evidence="9">
    <location>
        <begin position="220"/>
        <end position="221"/>
    </location>
    <ligand>
        <name>NAD(+)</name>
        <dbReference type="ChEBI" id="CHEBI:57540"/>
    </ligand>
</feature>
<dbReference type="GO" id="GO:0070403">
    <property type="term" value="F:NAD+ binding"/>
    <property type="evidence" value="ECO:0007669"/>
    <property type="project" value="UniProtKB-UniRule"/>
</dbReference>
<evidence type="ECO:0000256" key="5">
    <source>
        <dbReference type="ARBA" id="ARBA00022833"/>
    </source>
</evidence>
<accession>A0A1M8A5I1</accession>
<dbReference type="Pfam" id="PF02146">
    <property type="entry name" value="SIR2"/>
    <property type="match status" value="1"/>
</dbReference>
<feature type="binding site" evidence="9">
    <location>
        <begin position="121"/>
        <end position="124"/>
    </location>
    <ligand>
        <name>NAD(+)</name>
        <dbReference type="ChEBI" id="CHEBI:57540"/>
    </ligand>
</feature>
<feature type="binding site" evidence="10 11">
    <location>
        <position position="149"/>
    </location>
    <ligand>
        <name>Zn(2+)</name>
        <dbReference type="ChEBI" id="CHEBI:29105"/>
    </ligand>
</feature>
<dbReference type="AlphaFoldDB" id="A0A1M8A5I1"/>
<dbReference type="InterPro" id="IPR050134">
    <property type="entry name" value="NAD-dep_sirtuin_deacylases"/>
</dbReference>
<keyword evidence="4 7" id="KW-0479">Metal-binding</keyword>
<dbReference type="PANTHER" id="PTHR11085">
    <property type="entry name" value="NAD-DEPENDENT PROTEIN DEACYLASE SIRTUIN-5, MITOCHONDRIAL-RELATED"/>
    <property type="match status" value="1"/>
</dbReference>
<dbReference type="VEuPathDB" id="FungiDB:MSYG_2082"/>
<dbReference type="EC" id="2.3.1.286" evidence="7"/>
<evidence type="ECO:0000256" key="3">
    <source>
        <dbReference type="ARBA" id="ARBA00022679"/>
    </source>
</evidence>
<dbReference type="InterPro" id="IPR026591">
    <property type="entry name" value="Sirtuin_cat_small_dom_sf"/>
</dbReference>
<evidence type="ECO:0000256" key="4">
    <source>
        <dbReference type="ARBA" id="ARBA00022723"/>
    </source>
</evidence>
<feature type="binding site" evidence="9">
    <location>
        <begin position="37"/>
        <end position="41"/>
    </location>
    <ligand>
        <name>NAD(+)</name>
        <dbReference type="ChEBI" id="CHEBI:57540"/>
    </ligand>
</feature>
<dbReference type="PIRSF" id="PIRSF037938">
    <property type="entry name" value="SIR2_euk"/>
    <property type="match status" value="1"/>
</dbReference>
<dbReference type="GO" id="GO:0005634">
    <property type="term" value="C:nucleus"/>
    <property type="evidence" value="ECO:0007669"/>
    <property type="project" value="TreeGrafter"/>
</dbReference>
<dbReference type="InterPro" id="IPR029035">
    <property type="entry name" value="DHS-like_NAD/FAD-binding_dom"/>
</dbReference>
<sequence length="353" mass="40275">MGIMASSAEMKNGSNIKRVAKILKDENTSRVVVMTGAGISTSAGIPDFRSPVTGLYASLEKFNLPYPEALFDIKYFQNNPKPFYTLYSELYPDGAKYRPTLTHCFLRLLEQKGKLLRVFTQNIDALEQLVGLTQDSIVEAHGSFANARCVKCKRRVEQKWLEKKVKSGIVARCEKCPLHDDVLAPPIKPDITFFGENLPERFFERLYDFRRADLLLVMGTSLVVQPFASLIDEVSLSCPRALLNLEKVGERRRNFSFIHDADEGFDFDDAHSRDIFCQGKVDDTVRKLAQYCGWEDDLDKIYKNMNECMDREMGLKNRISVEEDKRSNSEMDPDLLADQLKAATLENTRNEKL</sequence>
<dbReference type="EMBL" id="LT671823">
    <property type="protein sequence ID" value="SHO77740.1"/>
    <property type="molecule type" value="Genomic_DNA"/>
</dbReference>
<evidence type="ECO:0000256" key="6">
    <source>
        <dbReference type="ARBA" id="ARBA00023027"/>
    </source>
</evidence>
<feature type="binding site" evidence="10 11">
    <location>
        <position position="173"/>
    </location>
    <ligand>
        <name>Zn(2+)</name>
        <dbReference type="ChEBI" id="CHEBI:29105"/>
    </ligand>
</feature>
<dbReference type="Gene3D" id="3.40.50.1220">
    <property type="entry name" value="TPP-binding domain"/>
    <property type="match status" value="1"/>
</dbReference>
<feature type="binding site" evidence="9">
    <location>
        <begin position="47"/>
        <end position="49"/>
    </location>
    <ligand>
        <name>NAD(+)</name>
        <dbReference type="ChEBI" id="CHEBI:57540"/>
    </ligand>
</feature>
<evidence type="ECO:0000256" key="1">
    <source>
        <dbReference type="ARBA" id="ARBA00004173"/>
    </source>
</evidence>
<proteinExistence type="inferred from homology"/>
<dbReference type="Proteomes" id="UP000186303">
    <property type="component" value="Chromosome 3"/>
</dbReference>
<dbReference type="InterPro" id="IPR026590">
    <property type="entry name" value="Ssirtuin_cat_dom"/>
</dbReference>
<feature type="active site" description="Proton acceptor" evidence="8 11">
    <location>
        <position position="141"/>
    </location>
</feature>
<dbReference type="GO" id="GO:0005739">
    <property type="term" value="C:mitochondrion"/>
    <property type="evidence" value="ECO:0007669"/>
    <property type="project" value="UniProtKB-SubCell"/>
</dbReference>
<protein>
    <recommendedName>
        <fullName evidence="7">NAD-dependent protein deacetylase</fullName>
        <ecNumber evidence="7">2.3.1.286</ecNumber>
    </recommendedName>
</protein>
<comment type="subcellular location">
    <subcellularLocation>
        <location evidence="1">Mitochondrion</location>
    </subcellularLocation>
</comment>
<dbReference type="Gene3D" id="3.30.1600.10">
    <property type="entry name" value="SIR2/SIRT2 'Small Domain"/>
    <property type="match status" value="1"/>
</dbReference>
<dbReference type="STRING" id="1230383.A0A1M8A5I1"/>
<dbReference type="InterPro" id="IPR017328">
    <property type="entry name" value="Sirtuin_class_I"/>
</dbReference>
<feature type="domain" description="Deacetylase sirtuin-type" evidence="12">
    <location>
        <begin position="9"/>
        <end position="295"/>
    </location>
</feature>
<dbReference type="OrthoDB" id="420264at2759"/>
<comment type="catalytic activity">
    <reaction evidence="7">
        <text>N(6)-acetyl-L-lysyl-[protein] + NAD(+) + H2O = 2''-O-acetyl-ADP-D-ribose + nicotinamide + L-lysyl-[protein]</text>
        <dbReference type="Rhea" id="RHEA:43636"/>
        <dbReference type="Rhea" id="RHEA-COMP:9752"/>
        <dbReference type="Rhea" id="RHEA-COMP:10731"/>
        <dbReference type="ChEBI" id="CHEBI:15377"/>
        <dbReference type="ChEBI" id="CHEBI:17154"/>
        <dbReference type="ChEBI" id="CHEBI:29969"/>
        <dbReference type="ChEBI" id="CHEBI:57540"/>
        <dbReference type="ChEBI" id="CHEBI:61930"/>
        <dbReference type="ChEBI" id="CHEBI:83767"/>
        <dbReference type="EC" id="2.3.1.286"/>
    </reaction>
</comment>
<evidence type="ECO:0000313" key="14">
    <source>
        <dbReference type="Proteomes" id="UP000186303"/>
    </source>
</evidence>
<keyword evidence="5 7" id="KW-0862">Zinc</keyword>
<feature type="binding site" evidence="9">
    <location>
        <begin position="244"/>
        <end position="246"/>
    </location>
    <ligand>
        <name>NAD(+)</name>
        <dbReference type="ChEBI" id="CHEBI:57540"/>
    </ligand>
</feature>
<feature type="binding site" evidence="10 11">
    <location>
        <position position="176"/>
    </location>
    <ligand>
        <name>Zn(2+)</name>
        <dbReference type="ChEBI" id="CHEBI:29105"/>
    </ligand>
</feature>
<evidence type="ECO:0000256" key="9">
    <source>
        <dbReference type="PIRSR" id="PIRSR037938-2"/>
    </source>
</evidence>
<evidence type="ECO:0000256" key="10">
    <source>
        <dbReference type="PIRSR" id="PIRSR037938-3"/>
    </source>
</evidence>
<evidence type="ECO:0000259" key="12">
    <source>
        <dbReference type="PROSITE" id="PS50305"/>
    </source>
</evidence>
<evidence type="ECO:0000256" key="11">
    <source>
        <dbReference type="PROSITE-ProRule" id="PRU00236"/>
    </source>
</evidence>
<evidence type="ECO:0000313" key="13">
    <source>
        <dbReference type="EMBL" id="SHO77740.1"/>
    </source>
</evidence>
<evidence type="ECO:0000256" key="7">
    <source>
        <dbReference type="PIRNR" id="PIRNR037938"/>
    </source>
</evidence>
<evidence type="ECO:0000256" key="8">
    <source>
        <dbReference type="PIRSR" id="PIRSR037938-1"/>
    </source>
</evidence>
<feature type="binding site" evidence="10 11">
    <location>
        <position position="152"/>
    </location>
    <ligand>
        <name>Zn(2+)</name>
        <dbReference type="ChEBI" id="CHEBI:29105"/>
    </ligand>
</feature>
<keyword evidence="6 7" id="KW-0520">NAD</keyword>
<keyword evidence="3 7" id="KW-0808">Transferase</keyword>
<name>A0A1M8A5I1_MALS4</name>
<dbReference type="PANTHER" id="PTHR11085:SF6">
    <property type="entry name" value="NAD-DEPENDENT PROTEIN DEACETYLASE SIRTUIN-2"/>
    <property type="match status" value="1"/>
</dbReference>
<gene>
    <name evidence="13" type="ORF">MSYG_2082</name>
</gene>
<reference evidence="14" key="1">
    <citation type="journal article" date="2017" name="Nucleic Acids Res.">
        <title>Proteogenomics produces comprehensive and highly accurate protein-coding gene annotation in a complete genome assembly of Malassezia sympodialis.</title>
        <authorList>
            <person name="Zhu Y."/>
            <person name="Engstroem P.G."/>
            <person name="Tellgren-Roth C."/>
            <person name="Baudo C.D."/>
            <person name="Kennell J.C."/>
            <person name="Sun S."/>
            <person name="Billmyre R.B."/>
            <person name="Schroeder M.S."/>
            <person name="Andersson A."/>
            <person name="Holm T."/>
            <person name="Sigurgeirsson B."/>
            <person name="Wu G."/>
            <person name="Sankaranarayanan S.R."/>
            <person name="Siddharthan R."/>
            <person name="Sanyal K."/>
            <person name="Lundeberg J."/>
            <person name="Nystedt B."/>
            <person name="Boekhout T."/>
            <person name="Dawson T.L. Jr."/>
            <person name="Heitman J."/>
            <person name="Scheynius A."/>
            <person name="Lehtioe J."/>
        </authorList>
    </citation>
    <scope>NUCLEOTIDE SEQUENCE [LARGE SCALE GENOMIC DNA]</scope>
    <source>
        <strain evidence="14">ATCC 42132</strain>
    </source>
</reference>
<dbReference type="GO" id="GO:0017136">
    <property type="term" value="F:histone deacetylase activity, NAD-dependent"/>
    <property type="evidence" value="ECO:0007669"/>
    <property type="project" value="InterPro"/>
</dbReference>
<dbReference type="InterPro" id="IPR003000">
    <property type="entry name" value="Sirtuin"/>
</dbReference>
<organism evidence="13 14">
    <name type="scientific">Malassezia sympodialis (strain ATCC 42132)</name>
    <name type="common">Atopic eczema-associated yeast</name>
    <dbReference type="NCBI Taxonomy" id="1230383"/>
    <lineage>
        <taxon>Eukaryota</taxon>
        <taxon>Fungi</taxon>
        <taxon>Dikarya</taxon>
        <taxon>Basidiomycota</taxon>
        <taxon>Ustilaginomycotina</taxon>
        <taxon>Malasseziomycetes</taxon>
        <taxon>Malasseziales</taxon>
        <taxon>Malasseziaceae</taxon>
        <taxon>Malassezia</taxon>
    </lineage>
</organism>
<comment type="similarity">
    <text evidence="2 7">Belongs to the sirtuin family. Class I subfamily.</text>
</comment>
<comment type="cofactor">
    <cofactor evidence="10">
        <name>Zn(2+)</name>
        <dbReference type="ChEBI" id="CHEBI:29105"/>
    </cofactor>
    <text evidence="10">Binds 1 zinc ion per subunit.</text>
</comment>
<dbReference type="PROSITE" id="PS50305">
    <property type="entry name" value="SIRTUIN"/>
    <property type="match status" value="1"/>
</dbReference>
<dbReference type="OMA" id="ATHSCID"/>
<dbReference type="GO" id="GO:0008270">
    <property type="term" value="F:zinc ion binding"/>
    <property type="evidence" value="ECO:0007669"/>
    <property type="project" value="UniProtKB-UniRule"/>
</dbReference>